<evidence type="ECO:0000256" key="12">
    <source>
        <dbReference type="ARBA" id="ARBA00073774"/>
    </source>
</evidence>
<evidence type="ECO:0000259" key="13">
    <source>
        <dbReference type="PROSITE" id="PS00486"/>
    </source>
</evidence>
<dbReference type="Pfam" id="PF01624">
    <property type="entry name" value="MutS_I"/>
    <property type="match status" value="1"/>
</dbReference>
<dbReference type="SUPFAM" id="SSF52540">
    <property type="entry name" value="P-loop containing nucleoside triphosphate hydrolases"/>
    <property type="match status" value="1"/>
</dbReference>
<dbReference type="STRING" id="90262.A0A1X2IFJ7"/>
<dbReference type="InterPro" id="IPR027417">
    <property type="entry name" value="P-loop_NTPase"/>
</dbReference>
<dbReference type="InterPro" id="IPR036187">
    <property type="entry name" value="DNA_mismatch_repair_MutS_sf"/>
</dbReference>
<evidence type="ECO:0000256" key="9">
    <source>
        <dbReference type="ARBA" id="ARBA00023242"/>
    </source>
</evidence>
<dbReference type="EMBL" id="MCGE01000012">
    <property type="protein sequence ID" value="ORZ15609.1"/>
    <property type="molecule type" value="Genomic_DNA"/>
</dbReference>
<dbReference type="Pfam" id="PF05192">
    <property type="entry name" value="MutS_III"/>
    <property type="match status" value="1"/>
</dbReference>
<keyword evidence="6" id="KW-0067">ATP-binding</keyword>
<dbReference type="FunFam" id="3.40.50.300:FF:000870">
    <property type="entry name" value="MutS protein homolog 4"/>
    <property type="match status" value="1"/>
</dbReference>
<comment type="subunit">
    <text evidence="10">Heterodimer consisting of MSH2-MSH3 (MutS beta). Forms a ternary complex with MutL alpha (MLH1-PMS1).</text>
</comment>
<dbReference type="GO" id="GO:0005634">
    <property type="term" value="C:nucleus"/>
    <property type="evidence" value="ECO:0007669"/>
    <property type="project" value="UniProtKB-SubCell"/>
</dbReference>
<evidence type="ECO:0000256" key="5">
    <source>
        <dbReference type="ARBA" id="ARBA00022763"/>
    </source>
</evidence>
<gene>
    <name evidence="14" type="ORF">BCR42DRAFT_327861</name>
</gene>
<keyword evidence="4" id="KW-0547">Nucleotide-binding</keyword>
<comment type="subcellular location">
    <subcellularLocation>
        <location evidence="1">Nucleus</location>
    </subcellularLocation>
</comment>
<dbReference type="GO" id="GO:0006312">
    <property type="term" value="P:mitotic recombination"/>
    <property type="evidence" value="ECO:0007669"/>
    <property type="project" value="TreeGrafter"/>
</dbReference>
<reference evidence="14 15" key="1">
    <citation type="submission" date="2016-07" db="EMBL/GenBank/DDBJ databases">
        <title>Pervasive Adenine N6-methylation of Active Genes in Fungi.</title>
        <authorList>
            <consortium name="DOE Joint Genome Institute"/>
            <person name="Mondo S.J."/>
            <person name="Dannebaum R.O."/>
            <person name="Kuo R.C."/>
            <person name="Labutti K."/>
            <person name="Haridas S."/>
            <person name="Kuo A."/>
            <person name="Salamov A."/>
            <person name="Ahrendt S.R."/>
            <person name="Lipzen A."/>
            <person name="Sullivan W."/>
            <person name="Andreopoulos W.B."/>
            <person name="Clum A."/>
            <person name="Lindquist E."/>
            <person name="Daum C."/>
            <person name="Ramamoorthy G.K."/>
            <person name="Gryganskyi A."/>
            <person name="Culley D."/>
            <person name="Magnuson J.K."/>
            <person name="James T.Y."/>
            <person name="O'Malley M.A."/>
            <person name="Stajich J.E."/>
            <person name="Spatafora J.W."/>
            <person name="Visel A."/>
            <person name="Grigoriev I.V."/>
        </authorList>
    </citation>
    <scope>NUCLEOTIDE SEQUENCE [LARGE SCALE GENOMIC DNA]</scope>
    <source>
        <strain evidence="14 15">NRRL 1336</strain>
    </source>
</reference>
<dbReference type="InterPro" id="IPR007696">
    <property type="entry name" value="DNA_mismatch_repair_MutS_core"/>
</dbReference>
<evidence type="ECO:0000256" key="8">
    <source>
        <dbReference type="ARBA" id="ARBA00023204"/>
    </source>
</evidence>
<keyword evidence="15" id="KW-1185">Reference proteome</keyword>
<dbReference type="GO" id="GO:0006298">
    <property type="term" value="P:mismatch repair"/>
    <property type="evidence" value="ECO:0007669"/>
    <property type="project" value="InterPro"/>
</dbReference>
<dbReference type="GO" id="GO:0030983">
    <property type="term" value="F:mismatched DNA binding"/>
    <property type="evidence" value="ECO:0007669"/>
    <property type="project" value="InterPro"/>
</dbReference>
<dbReference type="GO" id="GO:0005524">
    <property type="term" value="F:ATP binding"/>
    <property type="evidence" value="ECO:0007669"/>
    <property type="project" value="UniProtKB-KW"/>
</dbReference>
<dbReference type="Proteomes" id="UP000193560">
    <property type="component" value="Unassembled WGS sequence"/>
</dbReference>
<dbReference type="InterPro" id="IPR045076">
    <property type="entry name" value="MutS"/>
</dbReference>
<evidence type="ECO:0000256" key="4">
    <source>
        <dbReference type="ARBA" id="ARBA00022741"/>
    </source>
</evidence>
<dbReference type="GO" id="GO:0140664">
    <property type="term" value="F:ATP-dependent DNA damage sensor activity"/>
    <property type="evidence" value="ECO:0007669"/>
    <property type="project" value="InterPro"/>
</dbReference>
<dbReference type="PROSITE" id="PS00486">
    <property type="entry name" value="DNA_MISMATCH_REPAIR_2"/>
    <property type="match status" value="1"/>
</dbReference>
<dbReference type="InterPro" id="IPR016151">
    <property type="entry name" value="DNA_mismatch_repair_MutS_N"/>
</dbReference>
<evidence type="ECO:0000256" key="3">
    <source>
        <dbReference type="ARBA" id="ARBA00022151"/>
    </source>
</evidence>
<keyword evidence="7" id="KW-0238">DNA-binding</keyword>
<accession>A0A1X2IFJ7</accession>
<protein>
    <recommendedName>
        <fullName evidence="3 12">DNA mismatch repair protein MSH3</fullName>
    </recommendedName>
    <alternativeName>
        <fullName evidence="3 12">DNA mismatch repair protein MSH3</fullName>
    </alternativeName>
    <alternativeName>
        <fullName evidence="11">MutS protein homolog 3</fullName>
    </alternativeName>
</protein>
<evidence type="ECO:0000313" key="14">
    <source>
        <dbReference type="EMBL" id="ORZ15609.1"/>
    </source>
</evidence>
<evidence type="ECO:0000256" key="1">
    <source>
        <dbReference type="ARBA" id="ARBA00004123"/>
    </source>
</evidence>
<dbReference type="FunFam" id="3.40.1170.10:FF:000004">
    <property type="entry name" value="DNA mismatch repair protein"/>
    <property type="match status" value="1"/>
</dbReference>
<dbReference type="PIRSF" id="PIRSF037677">
    <property type="entry name" value="DNA_mis_repair_Msh6"/>
    <property type="match status" value="1"/>
</dbReference>
<dbReference type="FunFam" id="3.30.420.110:FF:000010">
    <property type="entry name" value="DNA mismatch repair protein"/>
    <property type="match status" value="1"/>
</dbReference>
<dbReference type="PANTHER" id="PTHR11361:SF122">
    <property type="entry name" value="DNA MISMATCH REPAIR PROTEIN MSH3"/>
    <property type="match status" value="1"/>
</dbReference>
<dbReference type="SMART" id="SM00533">
    <property type="entry name" value="MUTSd"/>
    <property type="match status" value="1"/>
</dbReference>
<evidence type="ECO:0000313" key="15">
    <source>
        <dbReference type="Proteomes" id="UP000193560"/>
    </source>
</evidence>
<evidence type="ECO:0000256" key="10">
    <source>
        <dbReference type="ARBA" id="ARBA00025902"/>
    </source>
</evidence>
<keyword evidence="9" id="KW-0539">Nucleus</keyword>
<dbReference type="Pfam" id="PF00488">
    <property type="entry name" value="MutS_V"/>
    <property type="match status" value="1"/>
</dbReference>
<sequence length="902" mass="101970">MKYTPLEQQVVDLKQKHPGVLLVIEVGYKFRFFGEDAQTASKVLNIAHFIDRNFYVASIPVHRLNVHVRRLVHAGYKVGVVRQMETAALKAVGSNRGAPFERKLQQLYTKGTYVDEMFTTDMAADGGVETTSSNYLLCVMEQNRGGSGSDEFVKTGIVAVQPSSGDIIYDVFDDGYMRSELETRLLHIEPCEVLLPLSLSKPTEKLANHLMNQRTTSWGDAIRVERLNSDDEFCSDYNHALAYITDFYAEQKSDEKGKPHYMMELLSDILKLPDIVIKALAVTIRYLKEFGLEHAFQLTKYFTHFSSRGHMVINGNTMVNLEIYRNSTTLSEQGSLFSVLNHTCTNFGRRLLKKWVGRPLIDISLLNQRTKAVEELIATNNPKRDQGQELLKSLPDLEKGLCRINYGSSSPSELINVLDAFLKVSKTFEWCQHSQEHRFHSDLLNTIFDTLPTTHDVALQFKNKINQHALGTPNGNTELLRSDSNQWPELRREKQNIAFVETELQDEMVEMKKALDFPMEYKNVAGIEYLIEVKNSMVKKVPKQWVKINGTKAVSRFHSPFIVEKLKERERHREQLILDSHAAYKGFLRSIAERYGLFRDVIQCLAQLDCLLSLSLVAGQANYVKPIFTTDTKLNIVKGRHPMVERILGANAYVANDVHFDSDDIRTLILTGPNMGGKSSYIRQVALISMMAQIGSFVPAESAEIGILDAIFTRMGASDNMMTGESTFMVELHETADIMRQATSKSLVILDELGRGTSTHDGMAIAYAVLEHFITKIHAITLFVTHYPALGILANKYSTSTVNGHMGFIEDDQHEIPKVIFLYKLAKGIATKSYGLNVAHLAGLPPGVLEKAKKKSEEMELAQQKRTKNRRQHIANELFRCMMKEDMDGFKALYSNLDLTSI</sequence>
<evidence type="ECO:0000256" key="11">
    <source>
        <dbReference type="ARBA" id="ARBA00029792"/>
    </source>
</evidence>
<dbReference type="Gene3D" id="3.40.1170.10">
    <property type="entry name" value="DNA repair protein MutS, domain I"/>
    <property type="match status" value="1"/>
</dbReference>
<dbReference type="NCBIfam" id="NF003810">
    <property type="entry name" value="PRK05399.1"/>
    <property type="match status" value="1"/>
</dbReference>
<dbReference type="SUPFAM" id="SSF53150">
    <property type="entry name" value="DNA repair protein MutS, domain II"/>
    <property type="match status" value="1"/>
</dbReference>
<name>A0A1X2IFJ7_9FUNG</name>
<keyword evidence="8" id="KW-0234">DNA repair</keyword>
<evidence type="ECO:0000256" key="6">
    <source>
        <dbReference type="ARBA" id="ARBA00022840"/>
    </source>
</evidence>
<dbReference type="InterPro" id="IPR000432">
    <property type="entry name" value="DNA_mismatch_repair_MutS_C"/>
</dbReference>
<dbReference type="Gene3D" id="1.10.1420.10">
    <property type="match status" value="2"/>
</dbReference>
<dbReference type="SUPFAM" id="SSF48334">
    <property type="entry name" value="DNA repair protein MutS, domain III"/>
    <property type="match status" value="1"/>
</dbReference>
<dbReference type="PANTHER" id="PTHR11361">
    <property type="entry name" value="DNA MISMATCH REPAIR PROTEIN MUTS FAMILY MEMBER"/>
    <property type="match status" value="1"/>
</dbReference>
<dbReference type="InterPro" id="IPR017261">
    <property type="entry name" value="DNA_mismatch_repair_MutS/MSH"/>
</dbReference>
<dbReference type="InterPro" id="IPR036678">
    <property type="entry name" value="MutS_con_dom_sf"/>
</dbReference>
<dbReference type="SUPFAM" id="SSF55271">
    <property type="entry name" value="DNA repair protein MutS, domain I"/>
    <property type="match status" value="1"/>
</dbReference>
<comment type="caution">
    <text evidence="14">The sequence shown here is derived from an EMBL/GenBank/DDBJ whole genome shotgun (WGS) entry which is preliminary data.</text>
</comment>
<dbReference type="AlphaFoldDB" id="A0A1X2IFJ7"/>
<dbReference type="SMART" id="SM00534">
    <property type="entry name" value="MUTSac"/>
    <property type="match status" value="1"/>
</dbReference>
<evidence type="ECO:0000256" key="7">
    <source>
        <dbReference type="ARBA" id="ARBA00023125"/>
    </source>
</evidence>
<dbReference type="FunFam" id="1.10.1420.10:FF:000004">
    <property type="entry name" value="DNA mismatch repair protein Msh3"/>
    <property type="match status" value="1"/>
</dbReference>
<keyword evidence="5" id="KW-0227">DNA damage</keyword>
<feature type="domain" description="DNA mismatch repair proteins mutS family" evidence="13">
    <location>
        <begin position="746"/>
        <end position="762"/>
    </location>
</feature>
<evidence type="ECO:0000256" key="2">
    <source>
        <dbReference type="ARBA" id="ARBA00007094"/>
    </source>
</evidence>
<dbReference type="Pfam" id="PF05188">
    <property type="entry name" value="MutS_II"/>
    <property type="match status" value="1"/>
</dbReference>
<organism evidence="14 15">
    <name type="scientific">Absidia repens</name>
    <dbReference type="NCBI Taxonomy" id="90262"/>
    <lineage>
        <taxon>Eukaryota</taxon>
        <taxon>Fungi</taxon>
        <taxon>Fungi incertae sedis</taxon>
        <taxon>Mucoromycota</taxon>
        <taxon>Mucoromycotina</taxon>
        <taxon>Mucoromycetes</taxon>
        <taxon>Mucorales</taxon>
        <taxon>Cunninghamellaceae</taxon>
        <taxon>Absidia</taxon>
    </lineage>
</organism>
<dbReference type="InterPro" id="IPR007860">
    <property type="entry name" value="DNA_mmatch_repair_MutS_con_dom"/>
</dbReference>
<comment type="similarity">
    <text evidence="2">Belongs to the DNA mismatch repair MutS family. MSH3 subfamily.</text>
</comment>
<dbReference type="Gene3D" id="3.40.50.300">
    <property type="entry name" value="P-loop containing nucleotide triphosphate hydrolases"/>
    <property type="match status" value="1"/>
</dbReference>
<proteinExistence type="inferred from homology"/>
<dbReference type="OrthoDB" id="121051at2759"/>
<dbReference type="Gene3D" id="3.30.420.110">
    <property type="entry name" value="MutS, connector domain"/>
    <property type="match status" value="1"/>
</dbReference>
<dbReference type="InterPro" id="IPR007695">
    <property type="entry name" value="DNA_mismatch_repair_MutS-lik_N"/>
</dbReference>